<reference evidence="3" key="1">
    <citation type="journal article" date="2019" name="Int. J. Syst. Evol. Microbiol.">
        <title>The Global Catalogue of Microorganisms (GCM) 10K type strain sequencing project: providing services to taxonomists for standard genome sequencing and annotation.</title>
        <authorList>
            <consortium name="The Broad Institute Genomics Platform"/>
            <consortium name="The Broad Institute Genome Sequencing Center for Infectious Disease"/>
            <person name="Wu L."/>
            <person name="Ma J."/>
        </authorList>
    </citation>
    <scope>NUCLEOTIDE SEQUENCE [LARGE SCALE GENOMIC DNA]</scope>
    <source>
        <strain evidence="3">JCM 18956</strain>
    </source>
</reference>
<feature type="domain" description="DUF4166" evidence="1">
    <location>
        <begin position="16"/>
        <end position="197"/>
    </location>
</feature>
<dbReference type="EMBL" id="BAABLM010000002">
    <property type="protein sequence ID" value="GAA4672045.1"/>
    <property type="molecule type" value="Genomic_DNA"/>
</dbReference>
<comment type="caution">
    <text evidence="2">The sequence shown here is derived from an EMBL/GenBank/DDBJ whole genome shotgun (WGS) entry which is preliminary data.</text>
</comment>
<dbReference type="RefSeq" id="WP_345374981.1">
    <property type="nucleotide sequence ID" value="NZ_BAABLM010000002.1"/>
</dbReference>
<protein>
    <submittedName>
        <fullName evidence="2">DUF4166 domain-containing protein</fullName>
    </submittedName>
</protein>
<proteinExistence type="predicted"/>
<evidence type="ECO:0000259" key="1">
    <source>
        <dbReference type="Pfam" id="PF13761"/>
    </source>
</evidence>
<dbReference type="Proteomes" id="UP001501295">
    <property type="component" value="Unassembled WGS sequence"/>
</dbReference>
<accession>A0ABP8VVF8</accession>
<organism evidence="2 3">
    <name type="scientific">Frondihabitans cladoniiphilus</name>
    <dbReference type="NCBI Taxonomy" id="715785"/>
    <lineage>
        <taxon>Bacteria</taxon>
        <taxon>Bacillati</taxon>
        <taxon>Actinomycetota</taxon>
        <taxon>Actinomycetes</taxon>
        <taxon>Micrococcales</taxon>
        <taxon>Microbacteriaceae</taxon>
        <taxon>Frondihabitans</taxon>
    </lineage>
</organism>
<evidence type="ECO:0000313" key="3">
    <source>
        <dbReference type="Proteomes" id="UP001501295"/>
    </source>
</evidence>
<keyword evidence="3" id="KW-1185">Reference proteome</keyword>
<dbReference type="Pfam" id="PF13761">
    <property type="entry name" value="DUF4166"/>
    <property type="match status" value="1"/>
</dbReference>
<dbReference type="InterPro" id="IPR025311">
    <property type="entry name" value="DUF4166"/>
</dbReference>
<gene>
    <name evidence="2" type="ORF">GCM10025780_15040</name>
</gene>
<evidence type="ECO:0000313" key="2">
    <source>
        <dbReference type="EMBL" id="GAA4672045.1"/>
    </source>
</evidence>
<name>A0ABP8VVF8_9MICO</name>
<sequence length="216" mass="23402">MPSPYEIALGPALDGLHPRLRAYFGEIPPGSVGRGEGVFASVGTPRRWLWPVLSVLGRQGILFAAWASDVPFTVTNRPLVDADGNTAVGALRTFVFASGSRTMTDAITATPTGLVDVLGIGRRLEAPLRARVDGGALRLTSHGVTVALGGRRLRLPGWLSPRVELTERFDDETERQQVSLTLEAPLVGRLYEYEGRFTYTVVPSEQPGSEHRDHSS</sequence>